<evidence type="ECO:0000256" key="10">
    <source>
        <dbReference type="ARBA" id="ARBA00022833"/>
    </source>
</evidence>
<dbReference type="Proteomes" id="UP001075354">
    <property type="component" value="Chromosome 8"/>
</dbReference>
<protein>
    <recommendedName>
        <fullName evidence="16">Peptidase M14 domain-containing protein</fullName>
    </recommendedName>
</protein>
<gene>
    <name evidence="17" type="ORF">ONE63_010253</name>
</gene>
<dbReference type="CDD" id="cd03858">
    <property type="entry name" value="M14_CP_N-E_like"/>
    <property type="match status" value="1"/>
</dbReference>
<evidence type="ECO:0000256" key="13">
    <source>
        <dbReference type="PROSITE-ProRule" id="PRU01379"/>
    </source>
</evidence>
<evidence type="ECO:0000256" key="3">
    <source>
        <dbReference type="ARBA" id="ARBA00005988"/>
    </source>
</evidence>
<dbReference type="InterPro" id="IPR000834">
    <property type="entry name" value="Peptidase_M14"/>
</dbReference>
<evidence type="ECO:0000313" key="18">
    <source>
        <dbReference type="Proteomes" id="UP001075354"/>
    </source>
</evidence>
<sequence length="486" mass="54140">MAHRPPFRGAAVGLSSLALAALGVLALAASAATMSLSLEGALDDPDEPMDFDFKHHDNTELPDVLRAVHRRCPDITRLYTLSENSVRGIPLYMIEFSVSPHKWQPHVPNVKYIANMHGNEVLGRELLLKLSHHLCERYIEGDPDIRRLINHTRIHLLPSMNPDGWQMATESGGKSFLIGRNNAHDVDLNRNFPDLDRIMFSNDEAHVAHNNHLLAQMDRLESPLEPEVKAVMRLIMQVPFVLSANLHGGDLVANFPYDETRSGAPSEYSRSPDDDTFRSLAQSYASVHPEMADPTRQPCTVNDYNFGKQGGITNGAAWYSVEGGMQDFNYLSSNDFEITLELGCDKYPPSSDLEREWLRNRDALINYMWQAHTGIKGDVRDAVTGRPIANALVHVTNVTNNVVSEINHDVTSVHSGDYWRLLTPGAYRVTVSAERYEPVTHLVEVTPRPRHEAQLLSFRLRPLSGDADDGPEAAPAAAHLRPGLHA</sequence>
<dbReference type="InterPro" id="IPR057246">
    <property type="entry name" value="CARBOXYPEPT_ZN_1"/>
</dbReference>
<feature type="region of interest" description="Disordered" evidence="14">
    <location>
        <begin position="466"/>
        <end position="486"/>
    </location>
</feature>
<dbReference type="PROSITE" id="PS00133">
    <property type="entry name" value="CARBOXYPEPT_ZN_2"/>
    <property type="match status" value="1"/>
</dbReference>
<evidence type="ECO:0000256" key="8">
    <source>
        <dbReference type="ARBA" id="ARBA00022729"/>
    </source>
</evidence>
<keyword evidence="12" id="KW-0325">Glycoprotein</keyword>
<keyword evidence="10" id="KW-0862">Zinc</keyword>
<dbReference type="Gene3D" id="2.60.40.1120">
    <property type="entry name" value="Carboxypeptidase-like, regulatory domain"/>
    <property type="match status" value="1"/>
</dbReference>
<dbReference type="PROSITE" id="PS52035">
    <property type="entry name" value="PEPTIDASE_M14"/>
    <property type="match status" value="1"/>
</dbReference>
<dbReference type="PRINTS" id="PR00765">
    <property type="entry name" value="CRBOXYPTASEA"/>
</dbReference>
<dbReference type="PANTHER" id="PTHR11532">
    <property type="entry name" value="PROTEASE M14 CARBOXYPEPTIDASE"/>
    <property type="match status" value="1"/>
</dbReference>
<keyword evidence="8 15" id="KW-0732">Signal</keyword>
<feature type="compositionally biased region" description="Low complexity" evidence="14">
    <location>
        <begin position="472"/>
        <end position="486"/>
    </location>
</feature>
<keyword evidence="9" id="KW-0378">Hydrolase</keyword>
<evidence type="ECO:0000256" key="7">
    <source>
        <dbReference type="ARBA" id="ARBA00022723"/>
    </source>
</evidence>
<evidence type="ECO:0000256" key="6">
    <source>
        <dbReference type="ARBA" id="ARBA00022670"/>
    </source>
</evidence>
<keyword evidence="18" id="KW-1185">Reference proteome</keyword>
<dbReference type="SUPFAM" id="SSF49464">
    <property type="entry name" value="Carboxypeptidase regulatory domain-like"/>
    <property type="match status" value="1"/>
</dbReference>
<dbReference type="GO" id="GO:0008270">
    <property type="term" value="F:zinc ion binding"/>
    <property type="evidence" value="ECO:0007669"/>
    <property type="project" value="InterPro"/>
</dbReference>
<dbReference type="InterPro" id="IPR050753">
    <property type="entry name" value="Peptidase_M14_domain"/>
</dbReference>
<comment type="cofactor">
    <cofactor evidence="1">
        <name>Zn(2+)</name>
        <dbReference type="ChEBI" id="CHEBI:29105"/>
    </cofactor>
</comment>
<keyword evidence="11" id="KW-0482">Metalloprotease</keyword>
<feature type="chain" id="PRO_5043507672" description="Peptidase M14 domain-containing protein" evidence="15">
    <location>
        <begin position="32"/>
        <end position="486"/>
    </location>
</feature>
<evidence type="ECO:0000256" key="9">
    <source>
        <dbReference type="ARBA" id="ARBA00022801"/>
    </source>
</evidence>
<dbReference type="EMBL" id="JAPTSV010000008">
    <property type="protein sequence ID" value="KAJ1525441.1"/>
    <property type="molecule type" value="Genomic_DNA"/>
</dbReference>
<reference evidence="17" key="1">
    <citation type="submission" date="2022-12" db="EMBL/GenBank/DDBJ databases">
        <title>Chromosome-level genome assembly of the bean flower thrips Megalurothrips usitatus.</title>
        <authorList>
            <person name="Ma L."/>
            <person name="Liu Q."/>
            <person name="Li H."/>
            <person name="Cai W."/>
        </authorList>
    </citation>
    <scope>NUCLEOTIDE SEQUENCE</scope>
    <source>
        <strain evidence="17">Cailab_2022a</strain>
    </source>
</reference>
<evidence type="ECO:0000256" key="4">
    <source>
        <dbReference type="ARBA" id="ARBA00022525"/>
    </source>
</evidence>
<dbReference type="GO" id="GO:0005615">
    <property type="term" value="C:extracellular space"/>
    <property type="evidence" value="ECO:0007669"/>
    <property type="project" value="TreeGrafter"/>
</dbReference>
<evidence type="ECO:0000313" key="17">
    <source>
        <dbReference type="EMBL" id="KAJ1525441.1"/>
    </source>
</evidence>
<evidence type="ECO:0000256" key="12">
    <source>
        <dbReference type="ARBA" id="ARBA00023180"/>
    </source>
</evidence>
<evidence type="ECO:0000256" key="15">
    <source>
        <dbReference type="SAM" id="SignalP"/>
    </source>
</evidence>
<feature type="active site" description="Proton donor/acceptor" evidence="13">
    <location>
        <position position="341"/>
    </location>
</feature>
<accession>A0AAV7XLD7</accession>
<dbReference type="SUPFAM" id="SSF53187">
    <property type="entry name" value="Zn-dependent exopeptidases"/>
    <property type="match status" value="1"/>
</dbReference>
<name>A0AAV7XLD7_9NEOP</name>
<dbReference type="InterPro" id="IPR008969">
    <property type="entry name" value="CarboxyPept-like_regulatory"/>
</dbReference>
<keyword evidence="7" id="KW-0479">Metal-binding</keyword>
<feature type="domain" description="Peptidase M14" evidence="16">
    <location>
        <begin position="54"/>
        <end position="371"/>
    </location>
</feature>
<dbReference type="CDD" id="cd11308">
    <property type="entry name" value="Peptidase_M14NE-CP-C_like"/>
    <property type="match status" value="1"/>
</dbReference>
<dbReference type="PROSITE" id="PS00132">
    <property type="entry name" value="CARBOXYPEPT_ZN_1"/>
    <property type="match status" value="1"/>
</dbReference>
<dbReference type="Pfam" id="PF13620">
    <property type="entry name" value="CarboxypepD_reg"/>
    <property type="match status" value="1"/>
</dbReference>
<dbReference type="SMART" id="SM00631">
    <property type="entry name" value="Zn_pept"/>
    <property type="match status" value="1"/>
</dbReference>
<keyword evidence="6" id="KW-0645">Protease</keyword>
<dbReference type="GO" id="GO:0006518">
    <property type="term" value="P:peptide metabolic process"/>
    <property type="evidence" value="ECO:0007669"/>
    <property type="project" value="TreeGrafter"/>
</dbReference>
<dbReference type="Pfam" id="PF00246">
    <property type="entry name" value="Peptidase_M14"/>
    <property type="match status" value="1"/>
</dbReference>
<dbReference type="Gene3D" id="3.40.630.10">
    <property type="entry name" value="Zn peptidases"/>
    <property type="match status" value="1"/>
</dbReference>
<evidence type="ECO:0000256" key="2">
    <source>
        <dbReference type="ARBA" id="ARBA00004613"/>
    </source>
</evidence>
<evidence type="ECO:0000256" key="14">
    <source>
        <dbReference type="SAM" id="MobiDB-lite"/>
    </source>
</evidence>
<dbReference type="GO" id="GO:0016485">
    <property type="term" value="P:protein processing"/>
    <property type="evidence" value="ECO:0007669"/>
    <property type="project" value="TreeGrafter"/>
</dbReference>
<comment type="subcellular location">
    <subcellularLocation>
        <location evidence="2">Secreted</location>
    </subcellularLocation>
</comment>
<feature type="signal peptide" evidence="15">
    <location>
        <begin position="1"/>
        <end position="31"/>
    </location>
</feature>
<evidence type="ECO:0000259" key="16">
    <source>
        <dbReference type="PROSITE" id="PS52035"/>
    </source>
</evidence>
<dbReference type="FunFam" id="3.40.630.10:FF:000013">
    <property type="entry name" value="carboxypeptidase N catalytic chain"/>
    <property type="match status" value="1"/>
</dbReference>
<dbReference type="GO" id="GO:0004181">
    <property type="term" value="F:metallocarboxypeptidase activity"/>
    <property type="evidence" value="ECO:0007669"/>
    <property type="project" value="InterPro"/>
</dbReference>
<keyword evidence="4" id="KW-0964">Secreted</keyword>
<comment type="caution">
    <text evidence="17">The sequence shown here is derived from an EMBL/GenBank/DDBJ whole genome shotgun (WGS) entry which is preliminary data.</text>
</comment>
<proteinExistence type="inferred from homology"/>
<dbReference type="InterPro" id="IPR057247">
    <property type="entry name" value="CARBOXYPEPT_ZN_2"/>
</dbReference>
<dbReference type="AlphaFoldDB" id="A0AAV7XLD7"/>
<organism evidence="17 18">
    <name type="scientific">Megalurothrips usitatus</name>
    <name type="common">bean blossom thrips</name>
    <dbReference type="NCBI Taxonomy" id="439358"/>
    <lineage>
        <taxon>Eukaryota</taxon>
        <taxon>Metazoa</taxon>
        <taxon>Ecdysozoa</taxon>
        <taxon>Arthropoda</taxon>
        <taxon>Hexapoda</taxon>
        <taxon>Insecta</taxon>
        <taxon>Pterygota</taxon>
        <taxon>Neoptera</taxon>
        <taxon>Paraneoptera</taxon>
        <taxon>Thysanoptera</taxon>
        <taxon>Terebrantia</taxon>
        <taxon>Thripoidea</taxon>
        <taxon>Thripidae</taxon>
        <taxon>Megalurothrips</taxon>
    </lineage>
</organism>
<evidence type="ECO:0000256" key="1">
    <source>
        <dbReference type="ARBA" id="ARBA00001947"/>
    </source>
</evidence>
<keyword evidence="5" id="KW-0121">Carboxypeptidase</keyword>
<evidence type="ECO:0000256" key="5">
    <source>
        <dbReference type="ARBA" id="ARBA00022645"/>
    </source>
</evidence>
<evidence type="ECO:0000256" key="11">
    <source>
        <dbReference type="ARBA" id="ARBA00023049"/>
    </source>
</evidence>
<dbReference type="PANTHER" id="PTHR11532:SF93">
    <property type="entry name" value="CARBOXYPEPTIDASE E"/>
    <property type="match status" value="1"/>
</dbReference>
<dbReference type="FunFam" id="2.60.40.1120:FF:000019">
    <property type="entry name" value="Carboxypeptidase D"/>
    <property type="match status" value="1"/>
</dbReference>
<comment type="similarity">
    <text evidence="3 13">Belongs to the peptidase M14 family.</text>
</comment>